<evidence type="ECO:0000256" key="1">
    <source>
        <dbReference type="ARBA" id="ARBA00004141"/>
    </source>
</evidence>
<evidence type="ECO:0000256" key="3">
    <source>
        <dbReference type="ARBA" id="ARBA00022989"/>
    </source>
</evidence>
<organism evidence="7 8">
    <name type="scientific">Candidatus Staskawiczbacteria bacterium RIFCSPLOWO2_12_FULL_37_15</name>
    <dbReference type="NCBI Taxonomy" id="1802218"/>
    <lineage>
        <taxon>Bacteria</taxon>
        <taxon>Candidatus Staskawicziibacteriota</taxon>
    </lineage>
</organism>
<dbReference type="GO" id="GO:0006874">
    <property type="term" value="P:intracellular calcium ion homeostasis"/>
    <property type="evidence" value="ECO:0007669"/>
    <property type="project" value="TreeGrafter"/>
</dbReference>
<feature type="transmembrane region" description="Helical" evidence="5">
    <location>
        <begin position="38"/>
        <end position="56"/>
    </location>
</feature>
<comment type="caution">
    <text evidence="7">The sequence shown here is derived from an EMBL/GenBank/DDBJ whole genome shotgun (WGS) entry which is preliminary data.</text>
</comment>
<dbReference type="Proteomes" id="UP000178632">
    <property type="component" value="Unassembled WGS sequence"/>
</dbReference>
<evidence type="ECO:0000313" key="7">
    <source>
        <dbReference type="EMBL" id="OGZ76453.1"/>
    </source>
</evidence>
<dbReference type="GO" id="GO:0005886">
    <property type="term" value="C:plasma membrane"/>
    <property type="evidence" value="ECO:0007669"/>
    <property type="project" value="TreeGrafter"/>
</dbReference>
<feature type="transmembrane region" description="Helical" evidence="5">
    <location>
        <begin position="6"/>
        <end position="26"/>
    </location>
</feature>
<dbReference type="Gene3D" id="1.20.1420.30">
    <property type="entry name" value="NCX, central ion-binding region"/>
    <property type="match status" value="1"/>
</dbReference>
<protein>
    <recommendedName>
        <fullName evidence="6">Sodium/calcium exchanger membrane region domain-containing protein</fullName>
    </recommendedName>
</protein>
<feature type="transmembrane region" description="Helical" evidence="5">
    <location>
        <begin position="102"/>
        <end position="122"/>
    </location>
</feature>
<dbReference type="InterPro" id="IPR044880">
    <property type="entry name" value="NCX_ion-bd_dom_sf"/>
</dbReference>
<dbReference type="GO" id="GO:0008273">
    <property type="term" value="F:calcium, potassium:sodium antiporter activity"/>
    <property type="evidence" value="ECO:0007669"/>
    <property type="project" value="TreeGrafter"/>
</dbReference>
<feature type="transmembrane region" description="Helical" evidence="5">
    <location>
        <begin position="302"/>
        <end position="318"/>
    </location>
</feature>
<reference evidence="7 8" key="1">
    <citation type="journal article" date="2016" name="Nat. Commun.">
        <title>Thousands of microbial genomes shed light on interconnected biogeochemical processes in an aquifer system.</title>
        <authorList>
            <person name="Anantharaman K."/>
            <person name="Brown C.T."/>
            <person name="Hug L.A."/>
            <person name="Sharon I."/>
            <person name="Castelle C.J."/>
            <person name="Probst A.J."/>
            <person name="Thomas B.C."/>
            <person name="Singh A."/>
            <person name="Wilkins M.J."/>
            <person name="Karaoz U."/>
            <person name="Brodie E.L."/>
            <person name="Williams K.H."/>
            <person name="Hubbard S.S."/>
            <person name="Banfield J.F."/>
        </authorList>
    </citation>
    <scope>NUCLEOTIDE SEQUENCE [LARGE SCALE GENOMIC DNA]</scope>
</reference>
<keyword evidence="2 5" id="KW-0812">Transmembrane</keyword>
<evidence type="ECO:0000256" key="4">
    <source>
        <dbReference type="ARBA" id="ARBA00023136"/>
    </source>
</evidence>
<dbReference type="AlphaFoldDB" id="A0A1G2IP35"/>
<proteinExistence type="predicted"/>
<keyword evidence="3 5" id="KW-1133">Transmembrane helix</keyword>
<accession>A0A1G2IP35</accession>
<gene>
    <name evidence="7" type="ORF">A3G45_03460</name>
</gene>
<sequence>MVFQIIIFIVSVFVLSWLSSHLVKTLVDIAKYLHWREFIIAFFVMAFAASLPNLFVDLNAVLHGLPEIAFGDIIGGNLVDLTLVTAIAVFFTKKILPANSRLVQGSALFTILIAVLPLLMILDGNLSRIDGLILIFVFFLYSYWIFTREERFKKFYKKDRGGKSIKGKFGFFMNLGKMILLLSLLLFASFGVINSAQFFSDKLGISLSLVGILIVGLGNCFPETYFSIVSAKKGEGWMVLGDLMGSVVICSTLVLGIVAVVAPFEIKDFSPFLIARAFTLIAAMLFFIVIKTGQKITKKEGLFLLSIYMAFLLTEIFIKI</sequence>
<name>A0A1G2IP35_9BACT</name>
<dbReference type="InterPro" id="IPR004481">
    <property type="entry name" value="K/Na/Ca-exchanger"/>
</dbReference>
<feature type="domain" description="Sodium/calcium exchanger membrane region" evidence="6">
    <location>
        <begin position="178"/>
        <end position="315"/>
    </location>
</feature>
<evidence type="ECO:0000259" key="6">
    <source>
        <dbReference type="Pfam" id="PF01699"/>
    </source>
</evidence>
<evidence type="ECO:0000256" key="5">
    <source>
        <dbReference type="SAM" id="Phobius"/>
    </source>
</evidence>
<feature type="transmembrane region" description="Helical" evidence="5">
    <location>
        <begin position="68"/>
        <end position="90"/>
    </location>
</feature>
<evidence type="ECO:0000313" key="8">
    <source>
        <dbReference type="Proteomes" id="UP000178632"/>
    </source>
</evidence>
<dbReference type="GO" id="GO:0005262">
    <property type="term" value="F:calcium channel activity"/>
    <property type="evidence" value="ECO:0007669"/>
    <property type="project" value="TreeGrafter"/>
</dbReference>
<keyword evidence="4 5" id="KW-0472">Membrane</keyword>
<feature type="transmembrane region" description="Helical" evidence="5">
    <location>
        <begin position="167"/>
        <end position="191"/>
    </location>
</feature>
<feature type="transmembrane region" description="Helical" evidence="5">
    <location>
        <begin position="203"/>
        <end position="222"/>
    </location>
</feature>
<feature type="domain" description="Sodium/calcium exchanger membrane region" evidence="6">
    <location>
        <begin position="4"/>
        <end position="146"/>
    </location>
</feature>
<feature type="transmembrane region" description="Helical" evidence="5">
    <location>
        <begin position="243"/>
        <end position="264"/>
    </location>
</feature>
<feature type="transmembrane region" description="Helical" evidence="5">
    <location>
        <begin position="128"/>
        <end position="146"/>
    </location>
</feature>
<dbReference type="Pfam" id="PF01699">
    <property type="entry name" value="Na_Ca_ex"/>
    <property type="match status" value="2"/>
</dbReference>
<dbReference type="EMBL" id="MHPE01000034">
    <property type="protein sequence ID" value="OGZ76453.1"/>
    <property type="molecule type" value="Genomic_DNA"/>
</dbReference>
<evidence type="ECO:0000256" key="2">
    <source>
        <dbReference type="ARBA" id="ARBA00022692"/>
    </source>
</evidence>
<dbReference type="PANTHER" id="PTHR10846">
    <property type="entry name" value="SODIUM/POTASSIUM/CALCIUM EXCHANGER"/>
    <property type="match status" value="1"/>
</dbReference>
<dbReference type="InterPro" id="IPR004837">
    <property type="entry name" value="NaCa_Exmemb"/>
</dbReference>
<comment type="subcellular location">
    <subcellularLocation>
        <location evidence="1">Membrane</location>
        <topology evidence="1">Multi-pass membrane protein</topology>
    </subcellularLocation>
</comment>
<feature type="transmembrane region" description="Helical" evidence="5">
    <location>
        <begin position="270"/>
        <end position="290"/>
    </location>
</feature>
<dbReference type="PANTHER" id="PTHR10846:SF8">
    <property type="entry name" value="INNER MEMBRANE PROTEIN YRBG"/>
    <property type="match status" value="1"/>
</dbReference>